<evidence type="ECO:0000313" key="1">
    <source>
        <dbReference type="EMBL" id="GAG87247.1"/>
    </source>
</evidence>
<comment type="caution">
    <text evidence="1">The sequence shown here is derived from an EMBL/GenBank/DDBJ whole genome shotgun (WGS) entry which is preliminary data.</text>
</comment>
<protein>
    <submittedName>
        <fullName evidence="1">Uncharacterized protein</fullName>
    </submittedName>
</protein>
<proteinExistence type="predicted"/>
<dbReference type="AlphaFoldDB" id="X1C1L8"/>
<sequence length="121" mass="13712">IRTALDNYQKTSWVLKDDDGQEHILNNCGSLAHKFKYAKIGQVLLVKYKGTERIKLKKFGVKDVHQFKLFCLSDEAASVDDIEDEEDGEIDDTVETDLIDVLDFGDEDEDDDSLSLDILDA</sequence>
<dbReference type="EMBL" id="BART01011608">
    <property type="protein sequence ID" value="GAG87247.1"/>
    <property type="molecule type" value="Genomic_DNA"/>
</dbReference>
<accession>X1C1L8</accession>
<name>X1C1L8_9ZZZZ</name>
<reference evidence="1" key="1">
    <citation type="journal article" date="2014" name="Front. Microbiol.">
        <title>High frequency of phylogenetically diverse reductive dehalogenase-homologous genes in deep subseafloor sedimentary metagenomes.</title>
        <authorList>
            <person name="Kawai M."/>
            <person name="Futagami T."/>
            <person name="Toyoda A."/>
            <person name="Takaki Y."/>
            <person name="Nishi S."/>
            <person name="Hori S."/>
            <person name="Arai W."/>
            <person name="Tsubouchi T."/>
            <person name="Morono Y."/>
            <person name="Uchiyama I."/>
            <person name="Ito T."/>
            <person name="Fujiyama A."/>
            <person name="Inagaki F."/>
            <person name="Takami H."/>
        </authorList>
    </citation>
    <scope>NUCLEOTIDE SEQUENCE</scope>
    <source>
        <strain evidence="1">Expedition CK06-06</strain>
    </source>
</reference>
<gene>
    <name evidence="1" type="ORF">S01H4_24646</name>
</gene>
<organism evidence="1">
    <name type="scientific">marine sediment metagenome</name>
    <dbReference type="NCBI Taxonomy" id="412755"/>
    <lineage>
        <taxon>unclassified sequences</taxon>
        <taxon>metagenomes</taxon>
        <taxon>ecological metagenomes</taxon>
    </lineage>
</organism>
<feature type="non-terminal residue" evidence="1">
    <location>
        <position position="1"/>
    </location>
</feature>